<dbReference type="InterPro" id="IPR006935">
    <property type="entry name" value="Helicase/UvrB_N"/>
</dbReference>
<keyword evidence="3" id="KW-0347">Helicase</keyword>
<evidence type="ECO:0000313" key="4">
    <source>
        <dbReference type="Proteomes" id="UP000827319"/>
    </source>
</evidence>
<dbReference type="InterPro" id="IPR001650">
    <property type="entry name" value="Helicase_C-like"/>
</dbReference>
<reference evidence="3" key="1">
    <citation type="submission" date="2021-06" db="EMBL/GenBank/DDBJ databases">
        <title>Complete genome sequence of Stenotrophomonas maltophilia phage Siara.</title>
        <authorList>
            <person name="Marmion J."/>
            <person name="Tate N."/>
            <person name="Clark J."/>
            <person name="Le T."/>
            <person name="Liu M."/>
            <person name="Burrowes B."/>
            <person name="Gill J."/>
        </authorList>
    </citation>
    <scope>NUCLEOTIDE SEQUENCE</scope>
</reference>
<keyword evidence="4" id="KW-1185">Reference proteome</keyword>
<dbReference type="GO" id="GO:0004386">
    <property type="term" value="F:helicase activity"/>
    <property type="evidence" value="ECO:0007669"/>
    <property type="project" value="UniProtKB-KW"/>
</dbReference>
<sequence>MLLRHYQQDGVDSMWNWFQSGAKGNPLLCYPTGTGKSVILAACIAKVISAYNRTRILALVHVKELVEQNSAKLQKFFPDIDCGIYSAGLNEQDTENQVIFGGVASVVKALDKLGTFHLVFVDEAHTISPKDETMYRIIFETLKERNKNLRVIGLTATPWRAGMGRIDGEGGIFTETITDWTTMERFNQLIAEGFLCPLIPYSPDLELDVSDVGTYQGDFNAAQLEAAVNKDEITQAALEECLQFKDSRKSWLIFGAGVEHCLRIAEMLNEMGVSAKAVWSSRKVKIVDENGEYVKDEKGKYKTKTVSCPDHERDATIAGFKRGEFQAIVSNGILTTGFDHPPCDMIVMLRPTKSITLWIQMLGRGTRPYDPLTVDPTEINTIFFNALKKNTLVLDFARNTKRLGQINDPYIPQKKGKKGGTAPVKECPKCSNNVPASVMICPGIMVTTDEPCNYEFPVITKIDTKASEEELIKGDLPVVETFRVLHISYDTYKNPAKGKAAKITYQCQGGKKFTEFVCIEYQGGGRGMAERWLRENLIGGYQEAKGITTVQQLLNAVARVKVATHIRVHTNMRYPKILARCYDGTDFGMEAEPVAPPAIDNFGDWEQNHSQRDAANVPPLPGSSNEVDFYDDDIPF</sequence>
<dbReference type="GO" id="GO:0003677">
    <property type="term" value="F:DNA binding"/>
    <property type="evidence" value="ECO:0007669"/>
    <property type="project" value="InterPro"/>
</dbReference>
<dbReference type="PANTHER" id="PTHR47396:SF1">
    <property type="entry name" value="ATP-DEPENDENT HELICASE IRC3-RELATED"/>
    <property type="match status" value="1"/>
</dbReference>
<feature type="domain" description="Helicase C-terminal" evidence="2">
    <location>
        <begin position="237"/>
        <end position="404"/>
    </location>
</feature>
<dbReference type="Pfam" id="PF00271">
    <property type="entry name" value="Helicase_C"/>
    <property type="match status" value="1"/>
</dbReference>
<evidence type="ECO:0000313" key="3">
    <source>
        <dbReference type="EMBL" id="QYW02065.1"/>
    </source>
</evidence>
<accession>A0AAE8BHY7</accession>
<dbReference type="GO" id="GO:0005524">
    <property type="term" value="F:ATP binding"/>
    <property type="evidence" value="ECO:0007669"/>
    <property type="project" value="InterPro"/>
</dbReference>
<name>A0AAE8BHY7_9CAUD</name>
<dbReference type="Pfam" id="PF04851">
    <property type="entry name" value="ResIII"/>
    <property type="match status" value="1"/>
</dbReference>
<keyword evidence="3" id="KW-0547">Nucleotide-binding</keyword>
<dbReference type="SMART" id="SM00487">
    <property type="entry name" value="DEXDc"/>
    <property type="match status" value="1"/>
</dbReference>
<dbReference type="InterPro" id="IPR027417">
    <property type="entry name" value="P-loop_NTPase"/>
</dbReference>
<proteinExistence type="predicted"/>
<dbReference type="EMBL" id="MZ326859">
    <property type="protein sequence ID" value="QYW02065.1"/>
    <property type="molecule type" value="Genomic_DNA"/>
</dbReference>
<dbReference type="Gene3D" id="3.40.50.300">
    <property type="entry name" value="P-loop containing nucleotide triphosphate hydrolases"/>
    <property type="match status" value="2"/>
</dbReference>
<evidence type="ECO:0000259" key="1">
    <source>
        <dbReference type="PROSITE" id="PS51192"/>
    </source>
</evidence>
<keyword evidence="3" id="KW-0067">ATP-binding</keyword>
<gene>
    <name evidence="3" type="ORF">CPT_Siara_064</name>
</gene>
<organism evidence="3 4">
    <name type="scientific">Stenotrophomonas phage Siara</name>
    <dbReference type="NCBI Taxonomy" id="2859658"/>
    <lineage>
        <taxon>Viruses</taxon>
        <taxon>Duplodnaviria</taxon>
        <taxon>Heunggongvirae</taxon>
        <taxon>Uroviricota</taxon>
        <taxon>Caudoviricetes</taxon>
        <taxon>Beaumontvirinae</taxon>
        <taxon>Siaravirus</taxon>
        <taxon>Siaravirus siara</taxon>
    </lineage>
</organism>
<evidence type="ECO:0000259" key="2">
    <source>
        <dbReference type="PROSITE" id="PS51194"/>
    </source>
</evidence>
<dbReference type="GO" id="GO:0016787">
    <property type="term" value="F:hydrolase activity"/>
    <property type="evidence" value="ECO:0007669"/>
    <property type="project" value="InterPro"/>
</dbReference>
<dbReference type="Proteomes" id="UP000827319">
    <property type="component" value="Segment"/>
</dbReference>
<dbReference type="PROSITE" id="PS51194">
    <property type="entry name" value="HELICASE_CTER"/>
    <property type="match status" value="1"/>
</dbReference>
<protein>
    <submittedName>
        <fullName evidence="3">DNA helicase</fullName>
    </submittedName>
</protein>
<dbReference type="InterPro" id="IPR050742">
    <property type="entry name" value="Helicase_Restrict-Modif_Enz"/>
</dbReference>
<keyword evidence="3" id="KW-0378">Hydrolase</keyword>
<dbReference type="PANTHER" id="PTHR47396">
    <property type="entry name" value="TYPE I RESTRICTION ENZYME ECOKI R PROTEIN"/>
    <property type="match status" value="1"/>
</dbReference>
<dbReference type="InterPro" id="IPR014001">
    <property type="entry name" value="Helicase_ATP-bd"/>
</dbReference>
<dbReference type="SUPFAM" id="SSF52540">
    <property type="entry name" value="P-loop containing nucleoside triphosphate hydrolases"/>
    <property type="match status" value="1"/>
</dbReference>
<feature type="domain" description="Helicase ATP-binding" evidence="1">
    <location>
        <begin position="17"/>
        <end position="158"/>
    </location>
</feature>
<dbReference type="PROSITE" id="PS51192">
    <property type="entry name" value="HELICASE_ATP_BIND_1"/>
    <property type="match status" value="1"/>
</dbReference>